<comment type="caution">
    <text evidence="2">The sequence shown here is derived from an EMBL/GenBank/DDBJ whole genome shotgun (WGS) entry which is preliminary data.</text>
</comment>
<organism evidence="2 3">
    <name type="scientific">Erithacus rubecula</name>
    <name type="common">European robin</name>
    <dbReference type="NCBI Taxonomy" id="37610"/>
    <lineage>
        <taxon>Eukaryota</taxon>
        <taxon>Metazoa</taxon>
        <taxon>Chordata</taxon>
        <taxon>Craniata</taxon>
        <taxon>Vertebrata</taxon>
        <taxon>Euteleostomi</taxon>
        <taxon>Archelosauria</taxon>
        <taxon>Archosauria</taxon>
        <taxon>Dinosauria</taxon>
        <taxon>Saurischia</taxon>
        <taxon>Theropoda</taxon>
        <taxon>Coelurosauria</taxon>
        <taxon>Aves</taxon>
        <taxon>Neognathae</taxon>
        <taxon>Neoaves</taxon>
        <taxon>Telluraves</taxon>
        <taxon>Australaves</taxon>
        <taxon>Passeriformes</taxon>
        <taxon>Turdidae</taxon>
        <taxon>Erithacus</taxon>
    </lineage>
</organism>
<protein>
    <submittedName>
        <fullName evidence="2">CKLF6 protein</fullName>
    </submittedName>
</protein>
<proteinExistence type="predicted"/>
<dbReference type="EMBL" id="VZSK01001292">
    <property type="protein sequence ID" value="NWY70106.1"/>
    <property type="molecule type" value="Genomic_DNA"/>
</dbReference>
<reference evidence="2 3" key="1">
    <citation type="submission" date="2019-09" db="EMBL/GenBank/DDBJ databases">
        <title>Bird 10,000 Genomes (B10K) Project - Family phase.</title>
        <authorList>
            <person name="Zhang G."/>
        </authorList>
    </citation>
    <scope>NUCLEOTIDE SEQUENCE [LARGE SCALE GENOMIC DNA]</scope>
    <source>
        <strain evidence="2">OUT-0015</strain>
        <tissue evidence="2">Blood</tissue>
    </source>
</reference>
<dbReference type="Proteomes" id="UP000529965">
    <property type="component" value="Unassembled WGS sequence"/>
</dbReference>
<feature type="transmembrane region" description="Helical" evidence="1">
    <location>
        <begin position="64"/>
        <end position="86"/>
    </location>
</feature>
<evidence type="ECO:0000313" key="2">
    <source>
        <dbReference type="EMBL" id="NWY70106.1"/>
    </source>
</evidence>
<accession>A0A7K7GKA9</accession>
<dbReference type="AlphaFoldDB" id="A0A7K7GKA9"/>
<keyword evidence="1" id="KW-1133">Transmembrane helix</keyword>
<evidence type="ECO:0000256" key="1">
    <source>
        <dbReference type="SAM" id="Phobius"/>
    </source>
</evidence>
<evidence type="ECO:0000313" key="3">
    <source>
        <dbReference type="Proteomes" id="UP000529965"/>
    </source>
</evidence>
<sequence>MEDDTVYNKTTEPQAKAPRRCPRIGFTLRHLRGWRLPVKVFQTLFSFVALVCEEIVDDCSSCSGLYIFEFISCSAFLLSLLILSVYCTDLYKSLGEDKVQKL</sequence>
<keyword evidence="1" id="KW-0812">Transmembrane</keyword>
<name>A0A7K7GKA9_ERIRU</name>
<feature type="non-terminal residue" evidence="2">
    <location>
        <position position="102"/>
    </location>
</feature>
<feature type="non-terminal residue" evidence="2">
    <location>
        <position position="1"/>
    </location>
</feature>
<keyword evidence="3" id="KW-1185">Reference proteome</keyword>
<gene>
    <name evidence="2" type="primary">Cmtm6</name>
    <name evidence="2" type="ORF">ERIRUB_R07763</name>
</gene>
<keyword evidence="1" id="KW-0472">Membrane</keyword>